<feature type="DNA-binding region" description="H-T-H motif" evidence="2">
    <location>
        <begin position="29"/>
        <end position="48"/>
    </location>
</feature>
<dbReference type="SUPFAM" id="SSF46689">
    <property type="entry name" value="Homeodomain-like"/>
    <property type="match status" value="1"/>
</dbReference>
<evidence type="ECO:0000259" key="3">
    <source>
        <dbReference type="PROSITE" id="PS50977"/>
    </source>
</evidence>
<dbReference type="GO" id="GO:0003677">
    <property type="term" value="F:DNA binding"/>
    <property type="evidence" value="ECO:0007669"/>
    <property type="project" value="UniProtKB-UniRule"/>
</dbReference>
<feature type="domain" description="HTH tetR-type" evidence="3">
    <location>
        <begin position="6"/>
        <end position="66"/>
    </location>
</feature>
<dbReference type="InterPro" id="IPR036271">
    <property type="entry name" value="Tet_transcr_reg_TetR-rel_C_sf"/>
</dbReference>
<evidence type="ECO:0000313" key="4">
    <source>
        <dbReference type="EMBL" id="TCL59959.1"/>
    </source>
</evidence>
<dbReference type="SUPFAM" id="SSF48498">
    <property type="entry name" value="Tetracyclin repressor-like, C-terminal domain"/>
    <property type="match status" value="1"/>
</dbReference>
<keyword evidence="5" id="KW-1185">Reference proteome</keyword>
<dbReference type="Proteomes" id="UP000295718">
    <property type="component" value="Unassembled WGS sequence"/>
</dbReference>
<dbReference type="OrthoDB" id="66596at2"/>
<reference evidence="4 5" key="1">
    <citation type="submission" date="2019-03" db="EMBL/GenBank/DDBJ databases">
        <title>Genomic Encyclopedia of Type Strains, Phase IV (KMG-IV): sequencing the most valuable type-strain genomes for metagenomic binning, comparative biology and taxonomic classification.</title>
        <authorList>
            <person name="Goeker M."/>
        </authorList>
    </citation>
    <scope>NUCLEOTIDE SEQUENCE [LARGE SCALE GENOMIC DNA]</scope>
    <source>
        <strain evidence="4 5">DSM 100556</strain>
    </source>
</reference>
<protein>
    <submittedName>
        <fullName evidence="4">TetR family transcriptional regulator</fullName>
    </submittedName>
</protein>
<gene>
    <name evidence="4" type="ORF">EDD76_103150</name>
</gene>
<dbReference type="STRING" id="1469948.GCA_000732725_00911"/>
<dbReference type="Pfam" id="PF00440">
    <property type="entry name" value="TetR_N"/>
    <property type="match status" value="1"/>
</dbReference>
<dbReference type="PRINTS" id="PR00455">
    <property type="entry name" value="HTHTETR"/>
</dbReference>
<proteinExistence type="predicted"/>
<dbReference type="RefSeq" id="WP_031389657.1">
    <property type="nucleotide sequence ID" value="NZ_JPNB01000001.1"/>
</dbReference>
<name>A0A4R1R3I1_9FIRM</name>
<evidence type="ECO:0000256" key="1">
    <source>
        <dbReference type="ARBA" id="ARBA00023125"/>
    </source>
</evidence>
<dbReference type="AlphaFoldDB" id="A0A4R1R3I1"/>
<organism evidence="4 5">
    <name type="scientific">Kineothrix alysoides</name>
    <dbReference type="NCBI Taxonomy" id="1469948"/>
    <lineage>
        <taxon>Bacteria</taxon>
        <taxon>Bacillati</taxon>
        <taxon>Bacillota</taxon>
        <taxon>Clostridia</taxon>
        <taxon>Lachnospirales</taxon>
        <taxon>Lachnospiraceae</taxon>
        <taxon>Kineothrix</taxon>
    </lineage>
</organism>
<dbReference type="PROSITE" id="PS50977">
    <property type="entry name" value="HTH_TETR_2"/>
    <property type="match status" value="1"/>
</dbReference>
<sequence>MARKETIVQSDILQAAFEMVKEEGYENVTARKLAAKAGCSTQPIFRIYRNMEELMEELFAMAVDYFETYYESFPKYNDIPFVDLGLTYIRFAEENKNIFRLLFLSEQRHGRSLYDLLNGKKGAVVREINYAKEYGCMSPEEMFTKMWIFIHGAACMALTGDYDLPESETVNLLEDSFRSFLK</sequence>
<dbReference type="InterPro" id="IPR009057">
    <property type="entry name" value="Homeodomain-like_sf"/>
</dbReference>
<comment type="caution">
    <text evidence="4">The sequence shown here is derived from an EMBL/GenBank/DDBJ whole genome shotgun (WGS) entry which is preliminary data.</text>
</comment>
<accession>A0A4R1R3I1</accession>
<dbReference type="InterPro" id="IPR001647">
    <property type="entry name" value="HTH_TetR"/>
</dbReference>
<evidence type="ECO:0000256" key="2">
    <source>
        <dbReference type="PROSITE-ProRule" id="PRU00335"/>
    </source>
</evidence>
<keyword evidence="1 2" id="KW-0238">DNA-binding</keyword>
<evidence type="ECO:0000313" key="5">
    <source>
        <dbReference type="Proteomes" id="UP000295718"/>
    </source>
</evidence>
<dbReference type="Gene3D" id="1.10.357.10">
    <property type="entry name" value="Tetracycline Repressor, domain 2"/>
    <property type="match status" value="1"/>
</dbReference>
<dbReference type="EMBL" id="SLUO01000003">
    <property type="protein sequence ID" value="TCL59959.1"/>
    <property type="molecule type" value="Genomic_DNA"/>
</dbReference>